<sequence>MPDKRKLLTLLSARNLPDHVIFQRFVCAVFIFACGALLIFYAESKIEPSLRQEIIALVGLILACAGGAYAFIHYLALIFSRLRGK</sequence>
<keyword evidence="1" id="KW-0812">Transmembrane</keyword>
<dbReference type="Proteomes" id="UP001161389">
    <property type="component" value="Unassembled WGS sequence"/>
</dbReference>
<keyword evidence="1" id="KW-0472">Membrane</keyword>
<evidence type="ECO:0000313" key="3">
    <source>
        <dbReference type="Proteomes" id="UP001161389"/>
    </source>
</evidence>
<protein>
    <submittedName>
        <fullName evidence="2">Uncharacterized protein</fullName>
    </submittedName>
</protein>
<evidence type="ECO:0000313" key="2">
    <source>
        <dbReference type="EMBL" id="GLQ31187.1"/>
    </source>
</evidence>
<comment type="caution">
    <text evidence="2">The sequence shown here is derived from an EMBL/GenBank/DDBJ whole genome shotgun (WGS) entry which is preliminary data.</text>
</comment>
<feature type="transmembrane region" description="Helical" evidence="1">
    <location>
        <begin position="21"/>
        <end position="42"/>
    </location>
</feature>
<dbReference type="AlphaFoldDB" id="A0AA37SAK7"/>
<organism evidence="2 3">
    <name type="scientific">Litoribrevibacter albus</name>
    <dbReference type="NCBI Taxonomy" id="1473156"/>
    <lineage>
        <taxon>Bacteria</taxon>
        <taxon>Pseudomonadati</taxon>
        <taxon>Pseudomonadota</taxon>
        <taxon>Gammaproteobacteria</taxon>
        <taxon>Oceanospirillales</taxon>
        <taxon>Oceanospirillaceae</taxon>
        <taxon>Litoribrevibacter</taxon>
    </lineage>
</organism>
<feature type="transmembrane region" description="Helical" evidence="1">
    <location>
        <begin position="54"/>
        <end position="79"/>
    </location>
</feature>
<proteinExistence type="predicted"/>
<gene>
    <name evidence="2" type="ORF">GCM10007876_16660</name>
</gene>
<keyword evidence="3" id="KW-1185">Reference proteome</keyword>
<dbReference type="EMBL" id="BSNM01000011">
    <property type="protein sequence ID" value="GLQ31187.1"/>
    <property type="molecule type" value="Genomic_DNA"/>
</dbReference>
<reference evidence="2" key="1">
    <citation type="journal article" date="2014" name="Int. J. Syst. Evol. Microbiol.">
        <title>Complete genome sequence of Corynebacterium casei LMG S-19264T (=DSM 44701T), isolated from a smear-ripened cheese.</title>
        <authorList>
            <consortium name="US DOE Joint Genome Institute (JGI-PGF)"/>
            <person name="Walter F."/>
            <person name="Albersmeier A."/>
            <person name="Kalinowski J."/>
            <person name="Ruckert C."/>
        </authorList>
    </citation>
    <scope>NUCLEOTIDE SEQUENCE</scope>
    <source>
        <strain evidence="2">NBRC 110071</strain>
    </source>
</reference>
<reference evidence="2" key="2">
    <citation type="submission" date="2023-01" db="EMBL/GenBank/DDBJ databases">
        <title>Draft genome sequence of Litoribrevibacter albus strain NBRC 110071.</title>
        <authorList>
            <person name="Sun Q."/>
            <person name="Mori K."/>
        </authorList>
    </citation>
    <scope>NUCLEOTIDE SEQUENCE</scope>
    <source>
        <strain evidence="2">NBRC 110071</strain>
    </source>
</reference>
<evidence type="ECO:0000256" key="1">
    <source>
        <dbReference type="SAM" id="Phobius"/>
    </source>
</evidence>
<name>A0AA37SAK7_9GAMM</name>
<keyword evidence="1" id="KW-1133">Transmembrane helix</keyword>
<accession>A0AA37SAK7</accession>